<feature type="compositionally biased region" description="Polar residues" evidence="5">
    <location>
        <begin position="143"/>
        <end position="153"/>
    </location>
</feature>
<dbReference type="InterPro" id="IPR001878">
    <property type="entry name" value="Znf_CCHC"/>
</dbReference>
<dbReference type="OrthoDB" id="1645289at2759"/>
<feature type="compositionally biased region" description="Basic and acidic residues" evidence="5">
    <location>
        <begin position="1979"/>
        <end position="1991"/>
    </location>
</feature>
<evidence type="ECO:0000313" key="7">
    <source>
        <dbReference type="EMBL" id="OLQ08200.1"/>
    </source>
</evidence>
<dbReference type="Gene3D" id="3.30.420.10">
    <property type="entry name" value="Ribonuclease H-like superfamily/Ribonuclease H"/>
    <property type="match status" value="1"/>
</dbReference>
<keyword evidence="4" id="KW-0479">Metal-binding</keyword>
<dbReference type="SUPFAM" id="SSF57756">
    <property type="entry name" value="Retrovirus zinc finger-like domains"/>
    <property type="match status" value="1"/>
</dbReference>
<evidence type="ECO:0000256" key="3">
    <source>
        <dbReference type="ARBA" id="ARBA00022918"/>
    </source>
</evidence>
<feature type="region of interest" description="Disordered" evidence="5">
    <location>
        <begin position="1285"/>
        <end position="1337"/>
    </location>
</feature>
<comment type="caution">
    <text evidence="7">The sequence shown here is derived from an EMBL/GenBank/DDBJ whole genome shotgun (WGS) entry which is preliminary data.</text>
</comment>
<reference evidence="7 8" key="1">
    <citation type="submission" date="2016-02" db="EMBL/GenBank/DDBJ databases">
        <title>Genome analysis of coral dinoflagellate symbionts highlights evolutionary adaptations to a symbiotic lifestyle.</title>
        <authorList>
            <person name="Aranda M."/>
            <person name="Li Y."/>
            <person name="Liew Y.J."/>
            <person name="Baumgarten S."/>
            <person name="Simakov O."/>
            <person name="Wilson M."/>
            <person name="Piel J."/>
            <person name="Ashoor H."/>
            <person name="Bougouffa S."/>
            <person name="Bajic V.B."/>
            <person name="Ryu T."/>
            <person name="Ravasi T."/>
            <person name="Bayer T."/>
            <person name="Micklem G."/>
            <person name="Kim H."/>
            <person name="Bhak J."/>
            <person name="Lajeunesse T.C."/>
            <person name="Voolstra C.R."/>
        </authorList>
    </citation>
    <scope>NUCLEOTIDE SEQUENCE [LARGE SCALE GENOMIC DNA]</scope>
    <source>
        <strain evidence="7 8">CCMP2467</strain>
    </source>
</reference>
<dbReference type="Pfam" id="PF07727">
    <property type="entry name" value="RVT_2"/>
    <property type="match status" value="1"/>
</dbReference>
<dbReference type="GO" id="GO:0008270">
    <property type="term" value="F:zinc ion binding"/>
    <property type="evidence" value="ECO:0007669"/>
    <property type="project" value="UniProtKB-KW"/>
</dbReference>
<dbReference type="Pfam" id="PF00098">
    <property type="entry name" value="zf-CCHC"/>
    <property type="match status" value="1"/>
</dbReference>
<evidence type="ECO:0000256" key="2">
    <source>
        <dbReference type="ARBA" id="ARBA00022695"/>
    </source>
</evidence>
<protein>
    <submittedName>
        <fullName evidence="7">Retrovirus-related Pol polyprotein from transposon TNT 1-94</fullName>
    </submittedName>
</protein>
<dbReference type="GO" id="GO:0003964">
    <property type="term" value="F:RNA-directed DNA polymerase activity"/>
    <property type="evidence" value="ECO:0007669"/>
    <property type="project" value="UniProtKB-KW"/>
</dbReference>
<name>A0A1Q9ELB1_SYMMI</name>
<keyword evidence="4" id="KW-0862">Zinc</keyword>
<proteinExistence type="predicted"/>
<feature type="compositionally biased region" description="Basic residues" evidence="5">
    <location>
        <begin position="375"/>
        <end position="385"/>
    </location>
</feature>
<dbReference type="GO" id="GO:0004190">
    <property type="term" value="F:aspartic-type endopeptidase activity"/>
    <property type="evidence" value="ECO:0007669"/>
    <property type="project" value="InterPro"/>
</dbReference>
<dbReference type="Gene3D" id="4.10.60.10">
    <property type="entry name" value="Zinc finger, CCHC-type"/>
    <property type="match status" value="1"/>
</dbReference>
<dbReference type="InterPro" id="IPR036397">
    <property type="entry name" value="RNaseH_sf"/>
</dbReference>
<feature type="region of interest" description="Disordered" evidence="5">
    <location>
        <begin position="1942"/>
        <end position="2006"/>
    </location>
</feature>
<feature type="compositionally biased region" description="Basic and acidic residues" evidence="5">
    <location>
        <begin position="902"/>
        <end position="911"/>
    </location>
</feature>
<dbReference type="PROSITE" id="PS00141">
    <property type="entry name" value="ASP_PROTEASE"/>
    <property type="match status" value="1"/>
</dbReference>
<dbReference type="InterPro" id="IPR036875">
    <property type="entry name" value="Znf_CCHC_sf"/>
</dbReference>
<dbReference type="InterPro" id="IPR012337">
    <property type="entry name" value="RNaseH-like_sf"/>
</dbReference>
<dbReference type="SUPFAM" id="SSF53098">
    <property type="entry name" value="Ribonuclease H-like"/>
    <property type="match status" value="1"/>
</dbReference>
<dbReference type="SMART" id="SM00343">
    <property type="entry name" value="ZnF_C2HC"/>
    <property type="match status" value="1"/>
</dbReference>
<keyword evidence="2" id="KW-0548">Nucleotidyltransferase</keyword>
<dbReference type="InterPro" id="IPR013103">
    <property type="entry name" value="RVT_2"/>
</dbReference>
<gene>
    <name evidence="7" type="ORF">AK812_SmicGene8314</name>
</gene>
<dbReference type="Proteomes" id="UP000186817">
    <property type="component" value="Unassembled WGS sequence"/>
</dbReference>
<keyword evidence="1" id="KW-0808">Transferase</keyword>
<feature type="compositionally biased region" description="Low complexity" evidence="5">
    <location>
        <begin position="1"/>
        <end position="13"/>
    </location>
</feature>
<feature type="region of interest" description="Disordered" evidence="5">
    <location>
        <begin position="1"/>
        <end position="20"/>
    </location>
</feature>
<dbReference type="InterPro" id="IPR001969">
    <property type="entry name" value="Aspartic_peptidase_AS"/>
</dbReference>
<sequence>MTSGAALAATSGSRTRDGIPLWDGDPGTFIEFSESARLYEQSVAFHKRAQVGPRIASELSGAARRQVMGMPTEWLSFPGGLERLLEHLRQGLGQPRIVEVTEYLGKYFKQSKRRAGESINEYISRKNELYLRAQQAMARIQPVYSSTENTSSGPEAARPPARTWASRRSSMDSQAEASTTADGTGQNAPASYYDDVSWRQPDEDDRDDTWDRYGDTWSWNSGWQGSWEQWDSWSSWGPRASTLPSLPELLPDFVQGWMLLQDANLDATEKGLVQATAGENYGMKNIANALRIHFPDNDLKKRDQGRRQHGFWGEAEEDEIYDEEPHLGLAATETLNEEGFAAWNEAQTEAEGALAAIRHARRTLKEARAKQHAVKLSRQCYRSHNRGPSSGHGPARPRDDSGLTCLKCGKVGHRAANCPQQAAAQLAENETASFTFFADETIPETNMTPSVNVKKFGNESYNMTTTEDFNFYTEDVEDPSNTALSATITTGMAVEQGKAVLDSGATRSIGSVWALEKVMDINRSQTGHTRVLEVNREERPLFSFGNSSSDQCVSTVRMGVTAGNKEGSFKVHALNRGVGPVLLSIEALRTMGAVVDYEADLAVFRKLDPTKIIQLERSSTGHQLLPLTQDLLKDAMGTRVAIPSLREFLETAAKPQEQAHVTVAVCTAAAAASAQFRIDYLRVNRCIFPVLRSDHAFVLPRPLPNMSGLSRANLQKMLEEQGEVPPRAWTRAELMLRVEELTNTNMSKAKAASKDLTSYRHLVQELNRASRKKAELQEFCKDKLLMNVNCKIKIYVVSQPEPADPLGFGKHAALSYSEVKNKHPQYCEWAVTTAREGPCDPRLKRFAGWSSNDPQLHGADGVTRMGAQDGTIRGEPPSGDAQAIDAEAEDDDEEQRFFVRGGRDWLSDHRGIPAAEPGLNNRRSEGGGVDPQGRESPQEGSERGGSECGERFFHGGSENPGALMSSEGRPMSASERLSRQLSLGQARQFERASQAVVPQIFESLVSMNRAVLLEVACSPQSLLAATVQTGVASQFMLVIDEGSSFRSEAVETYCDKHSIYLDVVPADAHWHIGVCEQAIKGVKHLMDRLCADDDRLATREALALAIETFNCREQIRGFTPVQHAFGRNPDVTGRLINRPDQVPDELLVESADADFERSAHARASAEKALADWQAQQRINRAMNSRSRPAYDYGPRELVFFWRTQESGSGRHKPGTSRGRFLGPARILATETKRDKDGTPGVVGVVGSQYTGQESTPWTFNRVVEEIGGNRFEDISSEAPDVREWARAQDPDQEMPPSRFRVRGKRAEPEGVDEEQLPDQSTSEPSASSRPVRPRTRGPQALLEEPGQAWWNNIEPDHFGSFCGFWTDEANAIEIEIAMPESRNGRQKAAEHLGSYFVGALKRQAVEVNERRLNEQDKQAFKDAKSIEVKNFIASQAFEALPPEYKPDRSQAIGMRWVLTWKLRDDGSRKAKARAVLLGYQDPAYEHRATTAPVMCRQARQLLLQVAANRQWSVFKGDVSGAFLQGRDYPDQLLCAPCDEICEAMNLPRQTIVRLRKACYGLVDAPLEWYKTVATFLAELGFQRLWSDACTWTLRSSEDQLLGVISGHVDDFLFTGEETNAQWRDAIQKIQSRFKWGDWDKDDFVQCGVQVKSKSGHEMHIHSFPGQEALGMYAWVDAASQNRVDGGSSQGILVGLGPLSMLQGEVGSVSIIAWHANKIDRKCRSPGAAETQAAVNGEDVLYFARYHWDELIHGSANPRDPDASVRRIPGTLITDSRNVYDKLQTEVLTIKGAEKKSNIELISVKESQYRTSLQIRWVHSEAQLANSLTKWNGGHELELFYKMRSSWRIVEDPEMKSARRRKAEGLSPLQQQQQQQLAQSSVTSVESSQMGEAAYLLESEHNWLDELLSFESTQRMSCVSGETGAGCKYGARSMKFLSDMKHKDHGQESTRIHRKEKASGMTLQGEEEPAPAEEPPAVDTLHEAVVEGDRGELIPAPSTGPASGPEP</sequence>
<feature type="region of interest" description="Disordered" evidence="5">
    <location>
        <begin position="143"/>
        <end position="209"/>
    </location>
</feature>
<feature type="domain" description="CCHC-type" evidence="6">
    <location>
        <begin position="405"/>
        <end position="420"/>
    </location>
</feature>
<evidence type="ECO:0000256" key="4">
    <source>
        <dbReference type="PROSITE-ProRule" id="PRU00047"/>
    </source>
</evidence>
<organism evidence="7 8">
    <name type="scientific">Symbiodinium microadriaticum</name>
    <name type="common">Dinoflagellate</name>
    <name type="synonym">Zooxanthella microadriatica</name>
    <dbReference type="NCBI Taxonomy" id="2951"/>
    <lineage>
        <taxon>Eukaryota</taxon>
        <taxon>Sar</taxon>
        <taxon>Alveolata</taxon>
        <taxon>Dinophyceae</taxon>
        <taxon>Suessiales</taxon>
        <taxon>Symbiodiniaceae</taxon>
        <taxon>Symbiodinium</taxon>
    </lineage>
</organism>
<feature type="region of interest" description="Disordered" evidence="5">
    <location>
        <begin position="375"/>
        <end position="401"/>
    </location>
</feature>
<dbReference type="GO" id="GO:0006508">
    <property type="term" value="P:proteolysis"/>
    <property type="evidence" value="ECO:0007669"/>
    <property type="project" value="InterPro"/>
</dbReference>
<dbReference type="GO" id="GO:0003676">
    <property type="term" value="F:nucleic acid binding"/>
    <property type="evidence" value="ECO:0007669"/>
    <property type="project" value="InterPro"/>
</dbReference>
<feature type="compositionally biased region" description="Polar residues" evidence="5">
    <location>
        <begin position="166"/>
        <end position="189"/>
    </location>
</feature>
<dbReference type="EMBL" id="LSRX01000122">
    <property type="protein sequence ID" value="OLQ08200.1"/>
    <property type="molecule type" value="Genomic_DNA"/>
</dbReference>
<keyword evidence="4" id="KW-0863">Zinc-finger</keyword>
<evidence type="ECO:0000313" key="8">
    <source>
        <dbReference type="Proteomes" id="UP000186817"/>
    </source>
</evidence>
<keyword evidence="3" id="KW-0695">RNA-directed DNA polymerase</keyword>
<feature type="region of interest" description="Disordered" evidence="5">
    <location>
        <begin position="848"/>
        <end position="881"/>
    </location>
</feature>
<evidence type="ECO:0000256" key="5">
    <source>
        <dbReference type="SAM" id="MobiDB-lite"/>
    </source>
</evidence>
<evidence type="ECO:0000256" key="1">
    <source>
        <dbReference type="ARBA" id="ARBA00022679"/>
    </source>
</evidence>
<feature type="compositionally biased region" description="Polar residues" evidence="5">
    <location>
        <begin position="1317"/>
        <end position="1328"/>
    </location>
</feature>
<accession>A0A1Q9ELB1</accession>
<keyword evidence="8" id="KW-1185">Reference proteome</keyword>
<dbReference type="PROSITE" id="PS50158">
    <property type="entry name" value="ZF_CCHC"/>
    <property type="match status" value="1"/>
</dbReference>
<feature type="compositionally biased region" description="Basic and acidic residues" evidence="5">
    <location>
        <begin position="932"/>
        <end position="953"/>
    </location>
</feature>
<feature type="region of interest" description="Disordered" evidence="5">
    <location>
        <begin position="902"/>
        <end position="979"/>
    </location>
</feature>
<evidence type="ECO:0000259" key="6">
    <source>
        <dbReference type="PROSITE" id="PS50158"/>
    </source>
</evidence>